<accession>A0AAV7V1R0</accession>
<dbReference type="AlphaFoldDB" id="A0AAV7V1R0"/>
<keyword evidence="2" id="KW-1185">Reference proteome</keyword>
<evidence type="ECO:0000313" key="1">
    <source>
        <dbReference type="EMBL" id="KAJ1193907.1"/>
    </source>
</evidence>
<proteinExistence type="predicted"/>
<protein>
    <recommendedName>
        <fullName evidence="3">Secreted protein</fullName>
    </recommendedName>
</protein>
<evidence type="ECO:0008006" key="3">
    <source>
        <dbReference type="Google" id="ProtNLM"/>
    </source>
</evidence>
<name>A0AAV7V1R0_PLEWA</name>
<reference evidence="1" key="1">
    <citation type="journal article" date="2022" name="bioRxiv">
        <title>Sequencing and chromosome-scale assembly of the giantPleurodeles waltlgenome.</title>
        <authorList>
            <person name="Brown T."/>
            <person name="Elewa A."/>
            <person name="Iarovenko S."/>
            <person name="Subramanian E."/>
            <person name="Araus A.J."/>
            <person name="Petzold A."/>
            <person name="Susuki M."/>
            <person name="Suzuki K.-i.T."/>
            <person name="Hayashi T."/>
            <person name="Toyoda A."/>
            <person name="Oliveira C."/>
            <person name="Osipova E."/>
            <person name="Leigh N.D."/>
            <person name="Simon A."/>
            <person name="Yun M.H."/>
        </authorList>
    </citation>
    <scope>NUCLEOTIDE SEQUENCE</scope>
    <source>
        <strain evidence="1">20211129_DDA</strain>
        <tissue evidence="1">Liver</tissue>
    </source>
</reference>
<dbReference type="Proteomes" id="UP001066276">
    <property type="component" value="Chromosome 2_2"/>
</dbReference>
<dbReference type="EMBL" id="JANPWB010000004">
    <property type="protein sequence ID" value="KAJ1193907.1"/>
    <property type="molecule type" value="Genomic_DNA"/>
</dbReference>
<sequence length="93" mass="10277">MELVLEACLWAPLSGAGHWCSCGGLLEQCAASVVALPRREVLPVPIRDPAAGLRQRRQEVPWPSGRWLEAWLWPRVWGWISVVAEGAWAGPLP</sequence>
<comment type="caution">
    <text evidence="1">The sequence shown here is derived from an EMBL/GenBank/DDBJ whole genome shotgun (WGS) entry which is preliminary data.</text>
</comment>
<gene>
    <name evidence="1" type="ORF">NDU88_003203</name>
</gene>
<organism evidence="1 2">
    <name type="scientific">Pleurodeles waltl</name>
    <name type="common">Iberian ribbed newt</name>
    <dbReference type="NCBI Taxonomy" id="8319"/>
    <lineage>
        <taxon>Eukaryota</taxon>
        <taxon>Metazoa</taxon>
        <taxon>Chordata</taxon>
        <taxon>Craniata</taxon>
        <taxon>Vertebrata</taxon>
        <taxon>Euteleostomi</taxon>
        <taxon>Amphibia</taxon>
        <taxon>Batrachia</taxon>
        <taxon>Caudata</taxon>
        <taxon>Salamandroidea</taxon>
        <taxon>Salamandridae</taxon>
        <taxon>Pleurodelinae</taxon>
        <taxon>Pleurodeles</taxon>
    </lineage>
</organism>
<evidence type="ECO:0000313" key="2">
    <source>
        <dbReference type="Proteomes" id="UP001066276"/>
    </source>
</evidence>